<dbReference type="PANTHER" id="PTHR34145:SF78">
    <property type="entry name" value="FBD DOMAIN-CONTAINING PROTEIN"/>
    <property type="match status" value="1"/>
</dbReference>
<protein>
    <recommendedName>
        <fullName evidence="1">At1g61320/AtMIF1 LRR domain-containing protein</fullName>
    </recommendedName>
</protein>
<evidence type="ECO:0000259" key="1">
    <source>
        <dbReference type="Pfam" id="PF23622"/>
    </source>
</evidence>
<gene>
    <name evidence="2" type="ORF">U9M48_034053</name>
</gene>
<dbReference type="AlphaFoldDB" id="A0AAQ3X8J3"/>
<dbReference type="EMBL" id="CP144751">
    <property type="protein sequence ID" value="WVZ87417.1"/>
    <property type="molecule type" value="Genomic_DNA"/>
</dbReference>
<reference evidence="2 3" key="1">
    <citation type="submission" date="2024-02" db="EMBL/GenBank/DDBJ databases">
        <title>High-quality chromosome-scale genome assembly of Pensacola bahiagrass (Paspalum notatum Flugge var. saurae).</title>
        <authorList>
            <person name="Vega J.M."/>
            <person name="Podio M."/>
            <person name="Orjuela J."/>
            <person name="Siena L.A."/>
            <person name="Pessino S.C."/>
            <person name="Combes M.C."/>
            <person name="Mariac C."/>
            <person name="Albertini E."/>
            <person name="Pupilli F."/>
            <person name="Ortiz J.P.A."/>
            <person name="Leblanc O."/>
        </authorList>
    </citation>
    <scope>NUCLEOTIDE SEQUENCE [LARGE SCALE GENOMIC DNA]</scope>
    <source>
        <strain evidence="2">R1</strain>
        <tissue evidence="2">Leaf</tissue>
    </source>
</reference>
<organism evidence="2 3">
    <name type="scientific">Paspalum notatum var. saurae</name>
    <dbReference type="NCBI Taxonomy" id="547442"/>
    <lineage>
        <taxon>Eukaryota</taxon>
        <taxon>Viridiplantae</taxon>
        <taxon>Streptophyta</taxon>
        <taxon>Embryophyta</taxon>
        <taxon>Tracheophyta</taxon>
        <taxon>Spermatophyta</taxon>
        <taxon>Magnoliopsida</taxon>
        <taxon>Liliopsida</taxon>
        <taxon>Poales</taxon>
        <taxon>Poaceae</taxon>
        <taxon>PACMAD clade</taxon>
        <taxon>Panicoideae</taxon>
        <taxon>Andropogonodae</taxon>
        <taxon>Paspaleae</taxon>
        <taxon>Paspalinae</taxon>
        <taxon>Paspalum</taxon>
    </lineage>
</organism>
<name>A0AAQ3X8J3_PASNO</name>
<evidence type="ECO:0000313" key="3">
    <source>
        <dbReference type="Proteomes" id="UP001341281"/>
    </source>
</evidence>
<dbReference type="InterPro" id="IPR053772">
    <property type="entry name" value="At1g61320/At1g61330-like"/>
</dbReference>
<dbReference type="Proteomes" id="UP001341281">
    <property type="component" value="Chromosome 07"/>
</dbReference>
<dbReference type="InterPro" id="IPR055357">
    <property type="entry name" value="LRR_At1g61320_AtMIF1"/>
</dbReference>
<feature type="domain" description="At1g61320/AtMIF1 LRR" evidence="1">
    <location>
        <begin position="1"/>
        <end position="126"/>
    </location>
</feature>
<dbReference type="PANTHER" id="PTHR34145">
    <property type="entry name" value="OS02G0105600 PROTEIN"/>
    <property type="match status" value="1"/>
</dbReference>
<dbReference type="Pfam" id="PF23622">
    <property type="entry name" value="LRR_At1g61320_AtMIF1"/>
    <property type="match status" value="1"/>
</dbReference>
<sequence>MQVNQDDMKHASAFGDGFHVRQIPGHKHSRLRKVQINGFCSAKSMVELTCHILENATPLESLTLDTIIDQFADGDGAVSAQNVDVGMWPILVDMVLEEHKALRVVNMYIVGRVPPAVKFNVWEPCSRCHDIVDVKLLDNNAAQSAQHAAEL</sequence>
<keyword evidence="3" id="KW-1185">Reference proteome</keyword>
<evidence type="ECO:0000313" key="2">
    <source>
        <dbReference type="EMBL" id="WVZ87417.1"/>
    </source>
</evidence>
<accession>A0AAQ3X8J3</accession>
<proteinExistence type="predicted"/>